<dbReference type="SUPFAM" id="SSF48310">
    <property type="entry name" value="Aldehyde ferredoxin oxidoreductase, C-terminal domains"/>
    <property type="match status" value="1"/>
</dbReference>
<dbReference type="InterPro" id="IPR013984">
    <property type="entry name" value="Ald_Fedxn_OxRdtase_dom2"/>
</dbReference>
<evidence type="ECO:0000256" key="7">
    <source>
        <dbReference type="ARBA" id="ARBA00023014"/>
    </source>
</evidence>
<dbReference type="InterPro" id="IPR036021">
    <property type="entry name" value="Tungsten_al_ferr_oxy-like_C"/>
</dbReference>
<evidence type="ECO:0000256" key="5">
    <source>
        <dbReference type="ARBA" id="ARBA00023002"/>
    </source>
</evidence>
<comment type="cofactor">
    <cofactor evidence="1">
        <name>[4Fe-4S] cluster</name>
        <dbReference type="ChEBI" id="CHEBI:49883"/>
    </cofactor>
</comment>
<name>X1AAL8_9ZZZZ</name>
<dbReference type="GO" id="GO:0016625">
    <property type="term" value="F:oxidoreductase activity, acting on the aldehyde or oxo group of donors, iron-sulfur protein as acceptor"/>
    <property type="evidence" value="ECO:0007669"/>
    <property type="project" value="InterPro"/>
</dbReference>
<dbReference type="PANTHER" id="PTHR30038:SF0">
    <property type="entry name" value="TUNGSTEN-CONTAINING ALDEHYDE FERREDOXIN OXIDOREDUCTASE"/>
    <property type="match status" value="1"/>
</dbReference>
<dbReference type="GO" id="GO:0051539">
    <property type="term" value="F:4 iron, 4 sulfur cluster binding"/>
    <property type="evidence" value="ECO:0007669"/>
    <property type="project" value="UniProtKB-KW"/>
</dbReference>
<evidence type="ECO:0000259" key="9">
    <source>
        <dbReference type="SMART" id="SM00790"/>
    </source>
</evidence>
<organism evidence="10">
    <name type="scientific">marine sediment metagenome</name>
    <dbReference type="NCBI Taxonomy" id="412755"/>
    <lineage>
        <taxon>unclassified sequences</taxon>
        <taxon>metagenomes</taxon>
        <taxon>ecological metagenomes</taxon>
    </lineage>
</organism>
<keyword evidence="3" id="KW-0004">4Fe-4S</keyword>
<reference evidence="10" key="1">
    <citation type="journal article" date="2014" name="Front. Microbiol.">
        <title>High frequency of phylogenetically diverse reductive dehalogenase-homologous genes in deep subseafloor sedimentary metagenomes.</title>
        <authorList>
            <person name="Kawai M."/>
            <person name="Futagami T."/>
            <person name="Toyoda A."/>
            <person name="Takaki Y."/>
            <person name="Nishi S."/>
            <person name="Hori S."/>
            <person name="Arai W."/>
            <person name="Tsubouchi T."/>
            <person name="Morono Y."/>
            <person name="Uchiyama I."/>
            <person name="Ito T."/>
            <person name="Fujiyama A."/>
            <person name="Inagaki F."/>
            <person name="Takami H."/>
        </authorList>
    </citation>
    <scope>NUCLEOTIDE SEQUENCE</scope>
    <source>
        <strain evidence="10">Expedition CK06-06</strain>
    </source>
</reference>
<comment type="similarity">
    <text evidence="2">Belongs to the AOR/FOR family.</text>
</comment>
<evidence type="ECO:0000256" key="2">
    <source>
        <dbReference type="ARBA" id="ARBA00011032"/>
    </source>
</evidence>
<dbReference type="AlphaFoldDB" id="X1AAL8"/>
<accession>X1AAL8</accession>
<keyword evidence="4" id="KW-0479">Metal-binding</keyword>
<dbReference type="InterPro" id="IPR013983">
    <property type="entry name" value="Ald_Fedxn_OxRdtase_N"/>
</dbReference>
<evidence type="ECO:0000256" key="8">
    <source>
        <dbReference type="ARBA" id="ARBA00049934"/>
    </source>
</evidence>
<dbReference type="SUPFAM" id="SSF56228">
    <property type="entry name" value="Aldehyde ferredoxin oxidoreductase, N-terminal domain"/>
    <property type="match status" value="1"/>
</dbReference>
<keyword evidence="6" id="KW-0408">Iron</keyword>
<dbReference type="Gene3D" id="1.10.599.10">
    <property type="entry name" value="Aldehyde Ferredoxin Oxidoreductase Protein, subunit A, domain 3"/>
    <property type="match status" value="1"/>
</dbReference>
<dbReference type="GO" id="GO:0046872">
    <property type="term" value="F:metal ion binding"/>
    <property type="evidence" value="ECO:0007669"/>
    <property type="project" value="UniProtKB-KW"/>
</dbReference>
<dbReference type="InterPro" id="IPR013985">
    <property type="entry name" value="Ald_Fedxn_OxRdtase_dom3"/>
</dbReference>
<dbReference type="SMART" id="SM00790">
    <property type="entry name" value="AFOR_N"/>
    <property type="match status" value="1"/>
</dbReference>
<protein>
    <recommendedName>
        <fullName evidence="9">Aldehyde ferredoxin oxidoreductase N-terminal domain-containing protein</fullName>
    </recommendedName>
</protein>
<dbReference type="Gene3D" id="1.10.569.10">
    <property type="entry name" value="Aldehyde Ferredoxin Oxidoreductase Protein, subunit A, domain 2"/>
    <property type="match status" value="1"/>
</dbReference>
<dbReference type="Gene3D" id="3.60.9.10">
    <property type="entry name" value="Aldehyde ferredoxin oxidoreductase, N-terminal domain"/>
    <property type="match status" value="1"/>
</dbReference>
<keyword evidence="7" id="KW-0411">Iron-sulfur</keyword>
<dbReference type="PANTHER" id="PTHR30038">
    <property type="entry name" value="ALDEHYDE FERREDOXIN OXIDOREDUCTASE"/>
    <property type="match status" value="1"/>
</dbReference>
<comment type="cofactor">
    <cofactor evidence="8">
        <name>tungstopterin</name>
        <dbReference type="ChEBI" id="CHEBI:30402"/>
    </cofactor>
</comment>
<evidence type="ECO:0000256" key="1">
    <source>
        <dbReference type="ARBA" id="ARBA00001966"/>
    </source>
</evidence>
<comment type="caution">
    <text evidence="10">The sequence shown here is derived from an EMBL/GenBank/DDBJ whole genome shotgun (WGS) entry which is preliminary data.</text>
</comment>
<proteinExistence type="inferred from homology"/>
<dbReference type="Pfam" id="PF01314">
    <property type="entry name" value="AFOR_C"/>
    <property type="match status" value="1"/>
</dbReference>
<dbReference type="InterPro" id="IPR001203">
    <property type="entry name" value="OxRdtase_Ald_Fedxn_C"/>
</dbReference>
<evidence type="ECO:0000313" key="10">
    <source>
        <dbReference type="EMBL" id="GAG57186.1"/>
    </source>
</evidence>
<sequence length="462" mass="50258">MKGYNGKILEVDLTSKIFRELIIKEELYRKYLGGTGLAAKILFDNYDFKKKISPLSAENLLIFMTGPLTATRLPGCATRFSVCSISPLTGIWGEASCGGRFGIQLKKAGFDGIVIKGVSDSPVFIKIVDGNVEIKDASRLWNKDTYEVYDILRKEEGVATSLSIGIAGENKVLFANIANEPGNYAGRCGLGAVMGSKNLKAIGVKGTKSIEFADSKKIDKLRKNIIEKQRENIIVQTLKEFGTDGGLPVLMMLGDVPIKNWNLGVWDEGSEELSGMNMSETILINKKACFGCSISCKRAVKVNEGKYKIEKGPGPEYETCASFGTLCYIDDLKAVTKINELCNRYGMDTISCGGTIAFAIECAEAGILKNTNGLKLSFGDADAILKLVEMIAKRDKGIGNLLADGSKKASKKIGKESEKFLVEVKGLEVPMHDPRAFHGLGLEYAISNRGACHVNSYQMFVL</sequence>
<evidence type="ECO:0000256" key="3">
    <source>
        <dbReference type="ARBA" id="ARBA00022485"/>
    </source>
</evidence>
<dbReference type="Pfam" id="PF02730">
    <property type="entry name" value="AFOR_N"/>
    <property type="match status" value="1"/>
</dbReference>
<feature type="domain" description="Aldehyde ferredoxin oxidoreductase N-terminal" evidence="9">
    <location>
        <begin position="4"/>
        <end position="208"/>
    </location>
</feature>
<evidence type="ECO:0000256" key="6">
    <source>
        <dbReference type="ARBA" id="ARBA00023004"/>
    </source>
</evidence>
<dbReference type="InterPro" id="IPR051919">
    <property type="entry name" value="W-dependent_AOR"/>
</dbReference>
<evidence type="ECO:0000256" key="4">
    <source>
        <dbReference type="ARBA" id="ARBA00022723"/>
    </source>
</evidence>
<dbReference type="EMBL" id="BART01000830">
    <property type="protein sequence ID" value="GAG57186.1"/>
    <property type="molecule type" value="Genomic_DNA"/>
</dbReference>
<gene>
    <name evidence="10" type="ORF">S01H4_03396</name>
</gene>
<dbReference type="InterPro" id="IPR036503">
    <property type="entry name" value="Ald_Fedxn_OxRdtase_N_sf"/>
</dbReference>
<keyword evidence="5" id="KW-0560">Oxidoreductase</keyword>
<dbReference type="GO" id="GO:0009055">
    <property type="term" value="F:electron transfer activity"/>
    <property type="evidence" value="ECO:0007669"/>
    <property type="project" value="InterPro"/>
</dbReference>